<organism evidence="12 13">
    <name type="scientific">Pyramidobacter porci</name>
    <dbReference type="NCBI Taxonomy" id="2605789"/>
    <lineage>
        <taxon>Bacteria</taxon>
        <taxon>Thermotogati</taxon>
        <taxon>Synergistota</taxon>
        <taxon>Synergistia</taxon>
        <taxon>Synergistales</taxon>
        <taxon>Dethiosulfovibrionaceae</taxon>
        <taxon>Pyramidobacter</taxon>
    </lineage>
</organism>
<dbReference type="PROSITE" id="PS51160">
    <property type="entry name" value="ACYLPHOSPHATASE_3"/>
    <property type="match status" value="1"/>
</dbReference>
<accession>A0A6L5Y8N4</accession>
<evidence type="ECO:0000313" key="13">
    <source>
        <dbReference type="Proteomes" id="UP000473699"/>
    </source>
</evidence>
<dbReference type="GO" id="GO:0003998">
    <property type="term" value="F:acylphosphatase activity"/>
    <property type="evidence" value="ECO:0007669"/>
    <property type="project" value="UniProtKB-EC"/>
</dbReference>
<dbReference type="Pfam" id="PF17788">
    <property type="entry name" value="HypF_C"/>
    <property type="match status" value="1"/>
</dbReference>
<dbReference type="AlphaFoldDB" id="A0A6L5Y8N4"/>
<dbReference type="InterPro" id="IPR017968">
    <property type="entry name" value="Acylphosphatase_CS"/>
</dbReference>
<reference evidence="12 13" key="1">
    <citation type="submission" date="2019-08" db="EMBL/GenBank/DDBJ databases">
        <title>In-depth cultivation of the pig gut microbiome towards novel bacterial diversity and tailored functional studies.</title>
        <authorList>
            <person name="Wylensek D."/>
            <person name="Hitch T.C.A."/>
            <person name="Clavel T."/>
        </authorList>
    </citation>
    <scope>NUCLEOTIDE SEQUENCE [LARGE SCALE GENOMIC DNA]</scope>
    <source>
        <strain evidence="12 13">SM-530-WT-4B</strain>
    </source>
</reference>
<dbReference type="GO" id="GO:0003725">
    <property type="term" value="F:double-stranded RNA binding"/>
    <property type="evidence" value="ECO:0007669"/>
    <property type="project" value="InterPro"/>
</dbReference>
<dbReference type="UniPathway" id="UPA00335"/>
<dbReference type="GO" id="GO:0016874">
    <property type="term" value="F:ligase activity"/>
    <property type="evidence" value="ECO:0007669"/>
    <property type="project" value="UniProtKB-UniRule"/>
</dbReference>
<dbReference type="SUPFAM" id="SSF54975">
    <property type="entry name" value="Acylphosphatase/BLUF domain-like"/>
    <property type="match status" value="1"/>
</dbReference>
<dbReference type="InterPro" id="IPR006070">
    <property type="entry name" value="Sua5-like_dom"/>
</dbReference>
<dbReference type="InterPro" id="IPR051060">
    <property type="entry name" value="Carbamoyltrans_HypF-like"/>
</dbReference>
<dbReference type="PIRSF" id="PIRSF006256">
    <property type="entry name" value="CMPcnvr_hdrg_mat"/>
    <property type="match status" value="1"/>
</dbReference>
<evidence type="ECO:0000256" key="9">
    <source>
        <dbReference type="PROSITE-ProRule" id="PRU00520"/>
    </source>
</evidence>
<dbReference type="InterPro" id="IPR041440">
    <property type="entry name" value="HypF_C"/>
</dbReference>
<dbReference type="GO" id="GO:0051604">
    <property type="term" value="P:protein maturation"/>
    <property type="evidence" value="ECO:0007669"/>
    <property type="project" value="TreeGrafter"/>
</dbReference>
<dbReference type="NCBIfam" id="TIGR00143">
    <property type="entry name" value="hypF"/>
    <property type="match status" value="1"/>
</dbReference>
<dbReference type="Gene3D" id="3.30.420.40">
    <property type="match status" value="1"/>
</dbReference>
<evidence type="ECO:0000313" key="12">
    <source>
        <dbReference type="EMBL" id="MST54640.1"/>
    </source>
</evidence>
<keyword evidence="5" id="KW-0863">Zinc-finger</keyword>
<comment type="catalytic activity">
    <reaction evidence="9">
        <text>an acyl phosphate + H2O = a carboxylate + phosphate + H(+)</text>
        <dbReference type="Rhea" id="RHEA:14965"/>
        <dbReference type="ChEBI" id="CHEBI:15377"/>
        <dbReference type="ChEBI" id="CHEBI:15378"/>
        <dbReference type="ChEBI" id="CHEBI:29067"/>
        <dbReference type="ChEBI" id="CHEBI:43474"/>
        <dbReference type="ChEBI" id="CHEBI:59918"/>
        <dbReference type="EC" id="3.6.1.7"/>
    </reaction>
</comment>
<dbReference type="EMBL" id="VUNH01000001">
    <property type="protein sequence ID" value="MST54640.1"/>
    <property type="molecule type" value="Genomic_DNA"/>
</dbReference>
<dbReference type="PANTHER" id="PTHR42959:SF1">
    <property type="entry name" value="CARBAMOYLTRANSFERASE HYPF"/>
    <property type="match status" value="1"/>
</dbReference>
<dbReference type="Pfam" id="PF01300">
    <property type="entry name" value="Sua5_yciO_yrdC"/>
    <property type="match status" value="1"/>
</dbReference>
<dbReference type="Gene3D" id="3.30.110.120">
    <property type="match status" value="1"/>
</dbReference>
<dbReference type="Pfam" id="PF00708">
    <property type="entry name" value="Acylphosphatase"/>
    <property type="match status" value="1"/>
</dbReference>
<dbReference type="InterPro" id="IPR055128">
    <property type="entry name" value="HypF_C_2"/>
</dbReference>
<dbReference type="PROSITE" id="PS00150">
    <property type="entry name" value="ACYLPHOSPHATASE_1"/>
    <property type="match status" value="1"/>
</dbReference>
<dbReference type="InterPro" id="IPR017945">
    <property type="entry name" value="DHBP_synth_RibB-like_a/b_dom"/>
</dbReference>
<dbReference type="RefSeq" id="WP_154527769.1">
    <property type="nucleotide sequence ID" value="NZ_VUNH01000001.1"/>
</dbReference>
<dbReference type="InterPro" id="IPR004421">
    <property type="entry name" value="Carbamoyltransferase_HypF"/>
</dbReference>
<dbReference type="PANTHER" id="PTHR42959">
    <property type="entry name" value="CARBAMOYLTRANSFERASE"/>
    <property type="match status" value="1"/>
</dbReference>
<keyword evidence="9" id="KW-0378">Hydrolase</keyword>
<evidence type="ECO:0000259" key="10">
    <source>
        <dbReference type="PROSITE" id="PS51160"/>
    </source>
</evidence>
<evidence type="ECO:0000256" key="3">
    <source>
        <dbReference type="ARBA" id="ARBA00022598"/>
    </source>
</evidence>
<feature type="active site" evidence="9">
    <location>
        <position position="37"/>
    </location>
</feature>
<proteinExistence type="inferred from homology"/>
<evidence type="ECO:0000256" key="1">
    <source>
        <dbReference type="ARBA" id="ARBA00004711"/>
    </source>
</evidence>
<name>A0A6L5Y8N4_9BACT</name>
<feature type="active site" evidence="9">
    <location>
        <position position="19"/>
    </location>
</feature>
<feature type="domain" description="Acylphosphatase-like" evidence="10">
    <location>
        <begin position="4"/>
        <end position="92"/>
    </location>
</feature>
<dbReference type="Proteomes" id="UP000473699">
    <property type="component" value="Unassembled WGS sequence"/>
</dbReference>
<evidence type="ECO:0000256" key="5">
    <source>
        <dbReference type="ARBA" id="ARBA00022771"/>
    </source>
</evidence>
<comment type="pathway">
    <text evidence="1">Protein modification; [NiFe] hydrogenase maturation.</text>
</comment>
<dbReference type="EC" id="6.2.-.-" evidence="8"/>
<dbReference type="Gene3D" id="3.30.420.360">
    <property type="match status" value="1"/>
</dbReference>
<evidence type="ECO:0000256" key="7">
    <source>
        <dbReference type="ARBA" id="ARBA00048220"/>
    </source>
</evidence>
<dbReference type="SUPFAM" id="SSF55821">
    <property type="entry name" value="YrdC/RibB"/>
    <property type="match status" value="1"/>
</dbReference>
<dbReference type="GO" id="GO:0016743">
    <property type="term" value="F:carboxyl- or carbamoyltransferase activity"/>
    <property type="evidence" value="ECO:0007669"/>
    <property type="project" value="UniProtKB-UniRule"/>
</dbReference>
<comment type="catalytic activity">
    <reaction evidence="7">
        <text>C-terminal L-cysteinyl-[HypE protein] + carbamoyl phosphate + ATP + H2O = C-terminal S-carboxamide-L-cysteinyl-[HypE protein] + AMP + phosphate + diphosphate + H(+)</text>
        <dbReference type="Rhea" id="RHEA:55636"/>
        <dbReference type="Rhea" id="RHEA-COMP:14247"/>
        <dbReference type="Rhea" id="RHEA-COMP:14392"/>
        <dbReference type="ChEBI" id="CHEBI:15377"/>
        <dbReference type="ChEBI" id="CHEBI:15378"/>
        <dbReference type="ChEBI" id="CHEBI:30616"/>
        <dbReference type="ChEBI" id="CHEBI:33019"/>
        <dbReference type="ChEBI" id="CHEBI:43474"/>
        <dbReference type="ChEBI" id="CHEBI:58228"/>
        <dbReference type="ChEBI" id="CHEBI:76913"/>
        <dbReference type="ChEBI" id="CHEBI:139126"/>
        <dbReference type="ChEBI" id="CHEBI:456215"/>
    </reaction>
</comment>
<dbReference type="PROSITE" id="PS51163">
    <property type="entry name" value="YRDC"/>
    <property type="match status" value="1"/>
</dbReference>
<gene>
    <name evidence="12" type="primary">hypF</name>
    <name evidence="12" type="ORF">FYJ74_01040</name>
</gene>
<dbReference type="Pfam" id="PF07503">
    <property type="entry name" value="zf-HYPF"/>
    <property type="match status" value="2"/>
</dbReference>
<sequence>MLIEKTYSVSGIVQGVGFRPLCVRIAHRNGIRGSVANTSDGVLLRLQGTEDAIARYMAELKRDCPDVALIVDLKLLEQKNVEQTDDDFIILKSVRSLRQRVLLPPDMATCRDCLADISAPANRRYRYAFTNCTNCGPRFSIVRELPYDRPKTTMSAFPMCPACRQEYADENDRRFHAQPNACPVCGPRLAYCDAQGQEIARDEKAFGLTIAALANGQIIAVKGLGGFHLACDATREEAVSLLRRRKRRPRRPFAVMVKNVAVAEKIVKLSAADTKLLMGARAPIILLERNDSNFLAPSVAPGLNRLGVMLPYTPLHHMIMEEFDALVMTSANLSGEPLVSENEEAYRRLAGICDGFLVHNRPIHMKIDDSVLLHHDSGPVLIRRARGYVPNPIIAARELAPVLAAGAEMKGTFAFSQDAMIFSSQYLGDMKEMGTAQFYEKALRHFLGLYNFAPERLVTDLHPLYLSTAVAKRIFSRLPALAVQHHYAHMMACLAENRVDSPALGIIMDGTGYGGDGSIWGGEILCGDAESFERCGHLKEFRLPGGDRAVMEPWRCGLSLLVEGCGAHEALELCQGLWPGRTAAARQLLNAWEAFPLTSSCGRLFDGLAAIVLKKETVSYDGEAAMELQAFAETHPALGTGLPFDVENSVIDWRPFVAALARPPHNVLFAAGAFHTRLAQALAQCAANVAGQTGIRLVALSGGCWQNGLLLKETLPLLRARGLTPLTHKLLSPNDECLSVGQAYIGGLRRNES</sequence>
<dbReference type="InterPro" id="IPR001792">
    <property type="entry name" value="Acylphosphatase-like_dom"/>
</dbReference>
<feature type="domain" description="YrdC-like" evidence="11">
    <location>
        <begin position="203"/>
        <end position="387"/>
    </location>
</feature>
<keyword evidence="6" id="KW-0862">Zinc</keyword>
<keyword evidence="13" id="KW-1185">Reference proteome</keyword>
<evidence type="ECO:0000256" key="6">
    <source>
        <dbReference type="ARBA" id="ARBA00022833"/>
    </source>
</evidence>
<evidence type="ECO:0000259" key="11">
    <source>
        <dbReference type="PROSITE" id="PS51163"/>
    </source>
</evidence>
<keyword evidence="3" id="KW-0436">Ligase</keyword>
<evidence type="ECO:0000256" key="2">
    <source>
        <dbReference type="ARBA" id="ARBA00008097"/>
    </source>
</evidence>
<dbReference type="GO" id="GO:0008270">
    <property type="term" value="F:zinc ion binding"/>
    <property type="evidence" value="ECO:0007669"/>
    <property type="project" value="UniProtKB-KW"/>
</dbReference>
<keyword evidence="12" id="KW-0808">Transferase</keyword>
<evidence type="ECO:0000256" key="8">
    <source>
        <dbReference type="PIRNR" id="PIRNR006256"/>
    </source>
</evidence>
<comment type="caution">
    <text evidence="12">The sequence shown here is derived from an EMBL/GenBank/DDBJ whole genome shotgun (WGS) entry which is preliminary data.</text>
</comment>
<dbReference type="Pfam" id="PF22521">
    <property type="entry name" value="HypF_C_2"/>
    <property type="match status" value="1"/>
</dbReference>
<protein>
    <recommendedName>
        <fullName evidence="8">Carbamoyltransferase</fullName>
        <ecNumber evidence="8">6.2.-.-</ecNumber>
    </recommendedName>
</protein>
<evidence type="ECO:0000256" key="4">
    <source>
        <dbReference type="ARBA" id="ARBA00022723"/>
    </source>
</evidence>
<dbReference type="InterPro" id="IPR011125">
    <property type="entry name" value="Znf_HypF"/>
</dbReference>
<comment type="similarity">
    <text evidence="2 8">Belongs to the carbamoyltransferase HypF family.</text>
</comment>
<keyword evidence="4" id="KW-0479">Metal-binding</keyword>
<dbReference type="InterPro" id="IPR036046">
    <property type="entry name" value="Acylphosphatase-like_dom_sf"/>
</dbReference>
<dbReference type="Gene3D" id="3.90.870.50">
    <property type="match status" value="1"/>
</dbReference>